<organism evidence="2 3">
    <name type="scientific">Niabella soli DSM 19437</name>
    <dbReference type="NCBI Taxonomy" id="929713"/>
    <lineage>
        <taxon>Bacteria</taxon>
        <taxon>Pseudomonadati</taxon>
        <taxon>Bacteroidota</taxon>
        <taxon>Chitinophagia</taxon>
        <taxon>Chitinophagales</taxon>
        <taxon>Chitinophagaceae</taxon>
        <taxon>Niabella</taxon>
    </lineage>
</organism>
<proteinExistence type="predicted"/>
<dbReference type="STRING" id="929713.NIASO_01030"/>
<dbReference type="HOGENOM" id="CLU_1041519_0_0_10"/>
<evidence type="ECO:0000313" key="2">
    <source>
        <dbReference type="EMBL" id="AHF14159.1"/>
    </source>
</evidence>
<accession>W0EY98</accession>
<dbReference type="InterPro" id="IPR029044">
    <property type="entry name" value="Nucleotide-diphossugar_trans"/>
</dbReference>
<sequence>MYHFPNVSLVITHYKRSRSLERQLESFKRLNCTFGEVIVSDDGSPQEHLDYIKMLQEKFGFRLLTTPENKGLGVNNNRSQDAVTKPLTLYVQEDFDPFDTFPEAFVKAVAIMEREPQWDMVRFYAYKRYPYLKYYDGEFYEQVFKPNMIHYKHIKFYFYSDHPHLRRSDFFKKFGRYVEGYPGDRTEYLMSLSFIVNKAKSLYHTNFSGIFNQVNTTDEPSVIIRDTNRWRDRRDPLARVLRQAHLKVKLWKWTKELKQLRKGLTISPPDTTKE</sequence>
<dbReference type="eggNOG" id="COG1216">
    <property type="taxonomic scope" value="Bacteria"/>
</dbReference>
<keyword evidence="2" id="KW-0808">Transferase</keyword>
<name>W0EY98_9BACT</name>
<dbReference type="KEGG" id="nso:NIASO_01030"/>
<dbReference type="EMBL" id="CP007035">
    <property type="protein sequence ID" value="AHF14159.1"/>
    <property type="molecule type" value="Genomic_DNA"/>
</dbReference>
<dbReference type="SUPFAM" id="SSF53448">
    <property type="entry name" value="Nucleotide-diphospho-sugar transferases"/>
    <property type="match status" value="1"/>
</dbReference>
<dbReference type="RefSeq" id="WP_008581807.1">
    <property type="nucleotide sequence ID" value="NZ_CP007035.1"/>
</dbReference>
<dbReference type="Pfam" id="PF00535">
    <property type="entry name" value="Glycos_transf_2"/>
    <property type="match status" value="1"/>
</dbReference>
<dbReference type="Gene3D" id="3.90.550.10">
    <property type="entry name" value="Spore Coat Polysaccharide Biosynthesis Protein SpsA, Chain A"/>
    <property type="match status" value="1"/>
</dbReference>
<dbReference type="OrthoDB" id="744361at2"/>
<evidence type="ECO:0000259" key="1">
    <source>
        <dbReference type="Pfam" id="PF00535"/>
    </source>
</evidence>
<gene>
    <name evidence="2" type="ORF">NIASO_01030</name>
</gene>
<feature type="domain" description="Glycosyltransferase 2-like" evidence="1">
    <location>
        <begin position="8"/>
        <end position="173"/>
    </location>
</feature>
<dbReference type="Proteomes" id="UP000003586">
    <property type="component" value="Chromosome"/>
</dbReference>
<reference evidence="2 3" key="1">
    <citation type="submission" date="2013-12" db="EMBL/GenBank/DDBJ databases">
        <authorList>
            <consortium name="DOE Joint Genome Institute"/>
            <person name="Eisen J."/>
            <person name="Huntemann M."/>
            <person name="Han J."/>
            <person name="Chen A."/>
            <person name="Kyrpides N."/>
            <person name="Mavromatis K."/>
            <person name="Markowitz V."/>
            <person name="Palaniappan K."/>
            <person name="Ivanova N."/>
            <person name="Schaumberg A."/>
            <person name="Pati A."/>
            <person name="Liolios K."/>
            <person name="Nordberg H.P."/>
            <person name="Cantor M.N."/>
            <person name="Hua S.X."/>
            <person name="Woyke T."/>
        </authorList>
    </citation>
    <scope>NUCLEOTIDE SEQUENCE [LARGE SCALE GENOMIC DNA]</scope>
    <source>
        <strain evidence="3">DSM 19437</strain>
    </source>
</reference>
<evidence type="ECO:0000313" key="3">
    <source>
        <dbReference type="Proteomes" id="UP000003586"/>
    </source>
</evidence>
<dbReference type="AlphaFoldDB" id="W0EY98"/>
<dbReference type="GO" id="GO:0016740">
    <property type="term" value="F:transferase activity"/>
    <property type="evidence" value="ECO:0007669"/>
    <property type="project" value="UniProtKB-KW"/>
</dbReference>
<protein>
    <submittedName>
        <fullName evidence="2">Glycosyl transferase family 2</fullName>
    </submittedName>
</protein>
<dbReference type="InterPro" id="IPR001173">
    <property type="entry name" value="Glyco_trans_2-like"/>
</dbReference>
<keyword evidence="3" id="KW-1185">Reference proteome</keyword>